<feature type="domain" description="Response regulatory" evidence="5">
    <location>
        <begin position="8"/>
        <end position="121"/>
    </location>
</feature>
<dbReference type="PANTHER" id="PTHR44591:SF3">
    <property type="entry name" value="RESPONSE REGULATORY DOMAIN-CONTAINING PROTEIN"/>
    <property type="match status" value="1"/>
</dbReference>
<accession>A0ABV2LC60</accession>
<dbReference type="InterPro" id="IPR011006">
    <property type="entry name" value="CheY-like_superfamily"/>
</dbReference>
<evidence type="ECO:0000259" key="5">
    <source>
        <dbReference type="PROSITE" id="PS50110"/>
    </source>
</evidence>
<dbReference type="PROSITE" id="PS50110">
    <property type="entry name" value="RESPONSE_REGULATORY"/>
    <property type="match status" value="1"/>
</dbReference>
<name>A0ABV2LC60_9HYPH</name>
<dbReference type="EMBL" id="JBEPMM010000028">
    <property type="protein sequence ID" value="MET3695436.1"/>
    <property type="molecule type" value="Genomic_DNA"/>
</dbReference>
<dbReference type="RefSeq" id="WP_238282518.1">
    <property type="nucleotide sequence ID" value="NZ_BPQL01000178.1"/>
</dbReference>
<protein>
    <submittedName>
        <fullName evidence="6">FixJ family two-component response regulator</fullName>
    </submittedName>
</protein>
<feature type="modified residue" description="4-aspartylphosphate" evidence="4">
    <location>
        <position position="57"/>
    </location>
</feature>
<keyword evidence="1 4" id="KW-0597">Phosphoprotein</keyword>
<organism evidence="6 7">
    <name type="scientific">Methylobacterium goesingense</name>
    <dbReference type="NCBI Taxonomy" id="243690"/>
    <lineage>
        <taxon>Bacteria</taxon>
        <taxon>Pseudomonadati</taxon>
        <taxon>Pseudomonadota</taxon>
        <taxon>Alphaproteobacteria</taxon>
        <taxon>Hyphomicrobiales</taxon>
        <taxon>Methylobacteriaceae</taxon>
        <taxon>Methylobacterium</taxon>
    </lineage>
</organism>
<dbReference type="SMART" id="SM00448">
    <property type="entry name" value="REC"/>
    <property type="match status" value="1"/>
</dbReference>
<keyword evidence="3" id="KW-0804">Transcription</keyword>
<dbReference type="Gene3D" id="3.40.50.2300">
    <property type="match status" value="1"/>
</dbReference>
<evidence type="ECO:0000313" key="7">
    <source>
        <dbReference type="Proteomes" id="UP001549145"/>
    </source>
</evidence>
<proteinExistence type="predicted"/>
<gene>
    <name evidence="6" type="ORF">ABID43_005004</name>
</gene>
<reference evidence="6 7" key="1">
    <citation type="submission" date="2024-06" db="EMBL/GenBank/DDBJ databases">
        <title>Genomic Encyclopedia of Type Strains, Phase IV (KMG-IV): sequencing the most valuable type-strain genomes for metagenomic binning, comparative biology and taxonomic classification.</title>
        <authorList>
            <person name="Goeker M."/>
        </authorList>
    </citation>
    <scope>NUCLEOTIDE SEQUENCE [LARGE SCALE GENOMIC DNA]</scope>
    <source>
        <strain evidence="6 7">DSM 21331</strain>
    </source>
</reference>
<evidence type="ECO:0000256" key="1">
    <source>
        <dbReference type="ARBA" id="ARBA00022553"/>
    </source>
</evidence>
<evidence type="ECO:0000256" key="3">
    <source>
        <dbReference type="ARBA" id="ARBA00023163"/>
    </source>
</evidence>
<keyword evidence="2" id="KW-0805">Transcription regulation</keyword>
<dbReference type="InterPro" id="IPR050595">
    <property type="entry name" value="Bact_response_regulator"/>
</dbReference>
<evidence type="ECO:0000313" key="6">
    <source>
        <dbReference type="EMBL" id="MET3695436.1"/>
    </source>
</evidence>
<evidence type="ECO:0000256" key="4">
    <source>
        <dbReference type="PROSITE-ProRule" id="PRU00169"/>
    </source>
</evidence>
<dbReference type="Pfam" id="PF00072">
    <property type="entry name" value="Response_reg"/>
    <property type="match status" value="1"/>
</dbReference>
<evidence type="ECO:0000256" key="2">
    <source>
        <dbReference type="ARBA" id="ARBA00023015"/>
    </source>
</evidence>
<comment type="caution">
    <text evidence="6">The sequence shown here is derived from an EMBL/GenBank/DDBJ whole genome shotgun (WGS) entry which is preliminary data.</text>
</comment>
<keyword evidence="7" id="KW-1185">Reference proteome</keyword>
<dbReference type="PANTHER" id="PTHR44591">
    <property type="entry name" value="STRESS RESPONSE REGULATOR PROTEIN 1"/>
    <property type="match status" value="1"/>
</dbReference>
<dbReference type="InterPro" id="IPR001789">
    <property type="entry name" value="Sig_transdc_resp-reg_receiver"/>
</dbReference>
<dbReference type="Proteomes" id="UP001549145">
    <property type="component" value="Unassembled WGS sequence"/>
</dbReference>
<dbReference type="SUPFAM" id="SSF52172">
    <property type="entry name" value="CheY-like"/>
    <property type="match status" value="1"/>
</dbReference>
<sequence>MASDHSSFIYVVDDDAAILHSTRFLLEGEGFSVRAFGSGQDLLDAFPGPEPRCVLLDEVMPGLPGLEVVGRLRDLDARIPVILITGHPDPDIRRRARKARVPLMEKPFVFETLLDMIPPDGRRGACEV</sequence>